<feature type="transmembrane region" description="Helical" evidence="1">
    <location>
        <begin position="270"/>
        <end position="290"/>
    </location>
</feature>
<dbReference type="EMBL" id="SMUV01000056">
    <property type="protein sequence ID" value="TDK50420.1"/>
    <property type="molecule type" value="Genomic_DNA"/>
</dbReference>
<dbReference type="AlphaFoldDB" id="A0A4R5VDM4"/>
<accession>A0A4R5VDM4</accession>
<evidence type="ECO:0000313" key="3">
    <source>
        <dbReference type="Proteomes" id="UP000295301"/>
    </source>
</evidence>
<keyword evidence="1" id="KW-1133">Transmembrane helix</keyword>
<organism evidence="2 3">
    <name type="scientific">Antarcticimicrobium luteum</name>
    <dbReference type="NCBI Taxonomy" id="2547397"/>
    <lineage>
        <taxon>Bacteria</taxon>
        <taxon>Pseudomonadati</taxon>
        <taxon>Pseudomonadota</taxon>
        <taxon>Alphaproteobacteria</taxon>
        <taxon>Rhodobacterales</taxon>
        <taxon>Paracoccaceae</taxon>
        <taxon>Antarcticimicrobium</taxon>
    </lineage>
</organism>
<keyword evidence="3" id="KW-1185">Reference proteome</keyword>
<protein>
    <submittedName>
        <fullName evidence="2">Uncharacterized protein</fullName>
    </submittedName>
</protein>
<proteinExistence type="predicted"/>
<reference evidence="2 3" key="1">
    <citation type="submission" date="2019-03" db="EMBL/GenBank/DDBJ databases">
        <title>Ruegeria lutea sp. nov., a novel strain, isolated from marine sediment, the Masan Bay, South Korea.</title>
        <authorList>
            <person name="Kim J."/>
            <person name="Kim D.-Y."/>
            <person name="Lee S.-S."/>
        </authorList>
    </citation>
    <scope>NUCLEOTIDE SEQUENCE [LARGE SCALE GENOMIC DNA]</scope>
    <source>
        <strain evidence="2 3">318-1</strain>
    </source>
</reference>
<name>A0A4R5VDM4_9RHOB</name>
<evidence type="ECO:0000256" key="1">
    <source>
        <dbReference type="SAM" id="Phobius"/>
    </source>
</evidence>
<sequence length="362" mass="38247">MADDSDEGEGEGRRAFDLSELTGFGEDYFSASDRLAREYEKLNPSLSAITKAFEVSGLGSLSSVMDAAGMNAAQQALGLGKTGEIGQIMDDLTGTKALAEATRSLQMPSVGILADLTKSLDLVGFNAAAQRILDTDSMVGSTFSRLTQDLQTGIAVQAMRAMEMPGLQNILGTLNTGGIGRAIADANLALGVGLPATFGQDLQSAVGGLANHMGAMGEIGRAHQAAFESFRLTNLETLLAKSLAVHEALLEEQQQATLDAKAEAKFNRRLAVVLAVINIIMLLMSMVGTIEDWMTDEDAATKANTAAIVEMRDAFDAMASEMEAMRATQEAEAERQSEADAEIAGILRDIADALADRTETDE</sequence>
<keyword evidence="1" id="KW-0472">Membrane</keyword>
<evidence type="ECO:0000313" key="2">
    <source>
        <dbReference type="EMBL" id="TDK50420.1"/>
    </source>
</evidence>
<keyword evidence="1" id="KW-0812">Transmembrane</keyword>
<dbReference type="Proteomes" id="UP000295301">
    <property type="component" value="Unassembled WGS sequence"/>
</dbReference>
<gene>
    <name evidence="2" type="ORF">E1832_06295</name>
</gene>
<comment type="caution">
    <text evidence="2">The sequence shown here is derived from an EMBL/GenBank/DDBJ whole genome shotgun (WGS) entry which is preliminary data.</text>
</comment>